<dbReference type="EMBL" id="JPFU01000011">
    <property type="protein sequence ID" value="KEQ36046.1"/>
    <property type="molecule type" value="Genomic_DNA"/>
</dbReference>
<dbReference type="PATRIC" id="fig|28037.95.peg.740"/>
<accession>A0A081PZC3</accession>
<dbReference type="AlphaFoldDB" id="A0A081PZC3"/>
<proteinExistence type="predicted"/>
<evidence type="ECO:0000313" key="3">
    <source>
        <dbReference type="Proteomes" id="UP000028090"/>
    </source>
</evidence>
<evidence type="ECO:0000313" key="2">
    <source>
        <dbReference type="EMBL" id="KEQ36046.1"/>
    </source>
</evidence>
<sequence>MLRNLILSYRTLMDTQYKFTITQTVSKQTIEKYIELSFTEPNFHHLIGLHKLKGIDKVKCFNGNGAQKIYNQILGNHITFYDLDKDTSQHKAAFLSRATSLNLIYTMLENISVNLKGLYYFDPNKIGSKIKAKYLLHFQHRDKEFYFLFDKYDKKVKNTDICYPVSVFRRKIQAELPEGRSAKHYEMNQTPIKLLKVEKIQGTRTVTLYDK</sequence>
<protein>
    <recommendedName>
        <fullName evidence="1">Phage-Barnase-EndoU-ColicinE5/D-RelE like nuclease 4 domain-containing protein</fullName>
    </recommendedName>
</protein>
<feature type="domain" description="Phage-Barnase-EndoU-ColicinE5/D-RelE like nuclease 4" evidence="1">
    <location>
        <begin position="7"/>
        <end position="191"/>
    </location>
</feature>
<organism evidence="2 3">
    <name type="scientific">Streptococcus mitis</name>
    <dbReference type="NCBI Taxonomy" id="28037"/>
    <lineage>
        <taxon>Bacteria</taxon>
        <taxon>Bacillati</taxon>
        <taxon>Bacillota</taxon>
        <taxon>Bacilli</taxon>
        <taxon>Lactobacillales</taxon>
        <taxon>Streptococcaceae</taxon>
        <taxon>Streptococcus</taxon>
        <taxon>Streptococcus mitis group</taxon>
    </lineage>
</organism>
<gene>
    <name evidence="2" type="ORF">SK629_0802</name>
</gene>
<dbReference type="Proteomes" id="UP000028090">
    <property type="component" value="Unassembled WGS sequence"/>
</dbReference>
<evidence type="ECO:0000259" key="1">
    <source>
        <dbReference type="Pfam" id="PF18813"/>
    </source>
</evidence>
<dbReference type="Pfam" id="PF18813">
    <property type="entry name" value="PBECR4"/>
    <property type="match status" value="1"/>
</dbReference>
<dbReference type="InterPro" id="IPR041420">
    <property type="entry name" value="PBECR4"/>
</dbReference>
<dbReference type="RefSeq" id="WP_265182582.1">
    <property type="nucleotide sequence ID" value="NZ_JPFU01000011.1"/>
</dbReference>
<name>A0A081PZC3_STRMT</name>
<comment type="caution">
    <text evidence="2">The sequence shown here is derived from an EMBL/GenBank/DDBJ whole genome shotgun (WGS) entry which is preliminary data.</text>
</comment>
<reference evidence="2 3" key="1">
    <citation type="submission" date="2014-05" db="EMBL/GenBank/DDBJ databases">
        <authorList>
            <person name="Daugherty S.C."/>
            <person name="Tallon L.J."/>
            <person name="Sadzewicz L."/>
            <person name="Kilian M."/>
            <person name="Tettelin H."/>
        </authorList>
    </citation>
    <scope>NUCLEOTIDE SEQUENCE [LARGE SCALE GENOMIC DNA]</scope>
    <source>
        <strain evidence="2 3">SK629</strain>
    </source>
</reference>